<evidence type="ECO:0000313" key="11">
    <source>
        <dbReference type="EMBL" id="CAI2359749.1"/>
    </source>
</evidence>
<evidence type="ECO:0000256" key="1">
    <source>
        <dbReference type="ARBA" id="ARBA00004123"/>
    </source>
</evidence>
<dbReference type="InterPro" id="IPR050589">
    <property type="entry name" value="Ikaros_C2H2-ZF"/>
</dbReference>
<comment type="caution">
    <text evidence="11">The sequence shown here is derived from an EMBL/GenBank/DDBJ whole genome shotgun (WGS) entry which is preliminary data.</text>
</comment>
<comment type="subcellular location">
    <subcellularLocation>
        <location evidence="1">Nucleus</location>
    </subcellularLocation>
</comment>
<keyword evidence="5" id="KW-0862">Zinc</keyword>
<protein>
    <recommendedName>
        <fullName evidence="10">C2H2-type domain-containing protein</fullName>
    </recommendedName>
</protein>
<dbReference type="SMART" id="SM00355">
    <property type="entry name" value="ZnF_C2H2"/>
    <property type="match status" value="3"/>
</dbReference>
<keyword evidence="2" id="KW-0479">Metal-binding</keyword>
<evidence type="ECO:0000256" key="2">
    <source>
        <dbReference type="ARBA" id="ARBA00022723"/>
    </source>
</evidence>
<dbReference type="Proteomes" id="UP001295684">
    <property type="component" value="Unassembled WGS sequence"/>
</dbReference>
<feature type="region of interest" description="Disordered" evidence="9">
    <location>
        <begin position="85"/>
        <end position="106"/>
    </location>
</feature>
<dbReference type="GO" id="GO:0003700">
    <property type="term" value="F:DNA-binding transcription factor activity"/>
    <property type="evidence" value="ECO:0007669"/>
    <property type="project" value="TreeGrafter"/>
</dbReference>
<dbReference type="InterPro" id="IPR013087">
    <property type="entry name" value="Znf_C2H2_type"/>
</dbReference>
<evidence type="ECO:0000256" key="5">
    <source>
        <dbReference type="ARBA" id="ARBA00022833"/>
    </source>
</evidence>
<dbReference type="GO" id="GO:0006357">
    <property type="term" value="P:regulation of transcription by RNA polymerase II"/>
    <property type="evidence" value="ECO:0007669"/>
    <property type="project" value="TreeGrafter"/>
</dbReference>
<accession>A0AAD1U661</accession>
<keyword evidence="3" id="KW-0677">Repeat</keyword>
<dbReference type="PROSITE" id="PS50157">
    <property type="entry name" value="ZINC_FINGER_C2H2_2"/>
    <property type="match status" value="3"/>
</dbReference>
<feature type="compositionally biased region" description="Basic and acidic residues" evidence="9">
    <location>
        <begin position="91"/>
        <end position="106"/>
    </location>
</feature>
<feature type="domain" description="C2H2-type" evidence="10">
    <location>
        <begin position="35"/>
        <end position="62"/>
    </location>
</feature>
<dbReference type="AlphaFoldDB" id="A0AAD1U661"/>
<keyword evidence="7" id="KW-0539">Nucleus</keyword>
<keyword evidence="4 8" id="KW-0863">Zinc-finger</keyword>
<dbReference type="SUPFAM" id="SSF57667">
    <property type="entry name" value="beta-beta-alpha zinc fingers"/>
    <property type="match status" value="2"/>
</dbReference>
<evidence type="ECO:0000256" key="3">
    <source>
        <dbReference type="ARBA" id="ARBA00022737"/>
    </source>
</evidence>
<evidence type="ECO:0000256" key="8">
    <source>
        <dbReference type="PROSITE-ProRule" id="PRU00042"/>
    </source>
</evidence>
<feature type="compositionally biased region" description="Basic residues" evidence="9">
    <location>
        <begin position="135"/>
        <end position="148"/>
    </location>
</feature>
<sequence>MKEMETFSCKKCDKEFTTKFSLNRHQLVHNNEKRFTCKFCPKKFALKQYLREHECIHTNSRPYVCGVDGCEERFRQRGKLSLHRRKHKGYKMKDGADHEGSDEETHMGHIHQEYEDSLHASSDVNLNTTKLTKTAKKNTCRKGKKRSVNYRESDSDFELPSYSAKKATTSQRRSRKRHSVAKTSAQVEGFSSCEEDINMSNSEEEVNKVEEPLCHEPSLAVITHTEIEKKASNDSTYEGSICGKRAKARKVLENSRTSVNQNLEANHTEFGEVSSKNTMESKPSNFECLIQAAHIYTDLMNNQKVEEKCEGPTIPSNSVDLNASNSLVTNAQCLDLIAGLLFSQNSNIVNLLRNKA</sequence>
<reference evidence="11" key="1">
    <citation type="submission" date="2023-07" db="EMBL/GenBank/DDBJ databases">
        <authorList>
            <consortium name="AG Swart"/>
            <person name="Singh M."/>
            <person name="Singh A."/>
            <person name="Seah K."/>
            <person name="Emmerich C."/>
        </authorList>
    </citation>
    <scope>NUCLEOTIDE SEQUENCE</scope>
    <source>
        <strain evidence="11">DP1</strain>
    </source>
</reference>
<dbReference type="Pfam" id="PF00096">
    <property type="entry name" value="zf-C2H2"/>
    <property type="match status" value="2"/>
</dbReference>
<dbReference type="PANTHER" id="PTHR24404:SF114">
    <property type="entry name" value="KLUMPFUSS, ISOFORM B-RELATED"/>
    <property type="match status" value="1"/>
</dbReference>
<dbReference type="PROSITE" id="PS00028">
    <property type="entry name" value="ZINC_FINGER_C2H2_1"/>
    <property type="match status" value="3"/>
</dbReference>
<keyword evidence="6" id="KW-0238">DNA-binding</keyword>
<evidence type="ECO:0000256" key="4">
    <source>
        <dbReference type="ARBA" id="ARBA00022771"/>
    </source>
</evidence>
<dbReference type="GO" id="GO:0000978">
    <property type="term" value="F:RNA polymerase II cis-regulatory region sequence-specific DNA binding"/>
    <property type="evidence" value="ECO:0007669"/>
    <property type="project" value="TreeGrafter"/>
</dbReference>
<name>A0AAD1U661_EUPCR</name>
<dbReference type="GO" id="GO:0005634">
    <property type="term" value="C:nucleus"/>
    <property type="evidence" value="ECO:0007669"/>
    <property type="project" value="UniProtKB-SubCell"/>
</dbReference>
<evidence type="ECO:0000313" key="12">
    <source>
        <dbReference type="Proteomes" id="UP001295684"/>
    </source>
</evidence>
<feature type="domain" description="C2H2-type" evidence="10">
    <location>
        <begin position="7"/>
        <end position="34"/>
    </location>
</feature>
<evidence type="ECO:0000256" key="7">
    <source>
        <dbReference type="ARBA" id="ARBA00023242"/>
    </source>
</evidence>
<dbReference type="FunFam" id="3.30.160.60:FF:000100">
    <property type="entry name" value="Zinc finger 45-like"/>
    <property type="match status" value="1"/>
</dbReference>
<dbReference type="PANTHER" id="PTHR24404">
    <property type="entry name" value="ZINC FINGER PROTEIN"/>
    <property type="match status" value="1"/>
</dbReference>
<dbReference type="Gene3D" id="3.30.160.60">
    <property type="entry name" value="Classic Zinc Finger"/>
    <property type="match status" value="3"/>
</dbReference>
<dbReference type="InterPro" id="IPR036236">
    <property type="entry name" value="Znf_C2H2_sf"/>
</dbReference>
<gene>
    <name evidence="11" type="ORF">ECRASSUSDP1_LOCUS1042</name>
</gene>
<feature type="domain" description="C2H2-type" evidence="10">
    <location>
        <begin position="63"/>
        <end position="92"/>
    </location>
</feature>
<feature type="region of interest" description="Disordered" evidence="9">
    <location>
        <begin position="135"/>
        <end position="184"/>
    </location>
</feature>
<proteinExistence type="predicted"/>
<dbReference type="EMBL" id="CAMPGE010000982">
    <property type="protein sequence ID" value="CAI2359749.1"/>
    <property type="molecule type" value="Genomic_DNA"/>
</dbReference>
<evidence type="ECO:0000259" key="10">
    <source>
        <dbReference type="PROSITE" id="PS50157"/>
    </source>
</evidence>
<keyword evidence="12" id="KW-1185">Reference proteome</keyword>
<evidence type="ECO:0000256" key="9">
    <source>
        <dbReference type="SAM" id="MobiDB-lite"/>
    </source>
</evidence>
<evidence type="ECO:0000256" key="6">
    <source>
        <dbReference type="ARBA" id="ARBA00023125"/>
    </source>
</evidence>
<organism evidence="11 12">
    <name type="scientific">Euplotes crassus</name>
    <dbReference type="NCBI Taxonomy" id="5936"/>
    <lineage>
        <taxon>Eukaryota</taxon>
        <taxon>Sar</taxon>
        <taxon>Alveolata</taxon>
        <taxon>Ciliophora</taxon>
        <taxon>Intramacronucleata</taxon>
        <taxon>Spirotrichea</taxon>
        <taxon>Hypotrichia</taxon>
        <taxon>Euplotida</taxon>
        <taxon>Euplotidae</taxon>
        <taxon>Moneuplotes</taxon>
    </lineage>
</organism>
<dbReference type="GO" id="GO:0008270">
    <property type="term" value="F:zinc ion binding"/>
    <property type="evidence" value="ECO:0007669"/>
    <property type="project" value="UniProtKB-KW"/>
</dbReference>